<dbReference type="eggNOG" id="COG0036">
    <property type="taxonomic scope" value="Bacteria"/>
</dbReference>
<sequence length="229" mass="24208">MTVALGPQFAVSVVCMDQAHLAAELRGAISLGIHRLHIDIIDPSFGNLGLPPETISDLRPHFVEPIDIHLMVEQPALYIADLVRRRPDALCVHQRILTPGVARALTDAAGHGVEVGLVLEPGEHVDPWALERVTPSRITVMSVKPGGAGRPFEPTVFTSLESATGTLGHSSVVTIEVDGAVGPATAPQLVAAGATQLVLGSTAFPSRTTHAHRLAELVESLTAYETEQV</sequence>
<evidence type="ECO:0000256" key="2">
    <source>
        <dbReference type="ARBA" id="ARBA00023235"/>
    </source>
</evidence>
<comment type="caution">
    <text evidence="3">The sequence shown here is derived from an EMBL/GenBank/DDBJ whole genome shotgun (WGS) entry which is preliminary data.</text>
</comment>
<evidence type="ECO:0000313" key="5">
    <source>
        <dbReference type="Proteomes" id="UP000052979"/>
    </source>
</evidence>
<evidence type="ECO:0000313" key="3">
    <source>
        <dbReference type="EMBL" id="KKM46786.1"/>
    </source>
</evidence>
<dbReference type="GO" id="GO:0005975">
    <property type="term" value="P:carbohydrate metabolic process"/>
    <property type="evidence" value="ECO:0007669"/>
    <property type="project" value="InterPro"/>
</dbReference>
<gene>
    <name evidence="4" type="ORF">C5C51_10085</name>
    <name evidence="3" type="ORF">VT73_01910</name>
</gene>
<dbReference type="GeneID" id="93666298"/>
<dbReference type="AlphaFoldDB" id="A0A0C5BU62"/>
<organism evidence="3 5">
    <name type="scientific">Rathayibacter toxicus</name>
    <dbReference type="NCBI Taxonomy" id="145458"/>
    <lineage>
        <taxon>Bacteria</taxon>
        <taxon>Bacillati</taxon>
        <taxon>Actinomycetota</taxon>
        <taxon>Actinomycetes</taxon>
        <taxon>Micrococcales</taxon>
        <taxon>Microbacteriaceae</taxon>
        <taxon>Rathayibacter</taxon>
    </lineage>
</organism>
<dbReference type="SUPFAM" id="SSF51366">
    <property type="entry name" value="Ribulose-phoshate binding barrel"/>
    <property type="match status" value="1"/>
</dbReference>
<dbReference type="EMBL" id="LBFI01000012">
    <property type="protein sequence ID" value="KKM46786.1"/>
    <property type="molecule type" value="Genomic_DNA"/>
</dbReference>
<dbReference type="InterPro" id="IPR013785">
    <property type="entry name" value="Aldolase_TIM"/>
</dbReference>
<dbReference type="KEGG" id="rtc:APU90_06790"/>
<evidence type="ECO:0000256" key="1">
    <source>
        <dbReference type="ARBA" id="ARBA00022723"/>
    </source>
</evidence>
<name>A0A0C5BU62_9MICO</name>
<evidence type="ECO:0000313" key="4">
    <source>
        <dbReference type="EMBL" id="PPI13470.1"/>
    </source>
</evidence>
<keyword evidence="2" id="KW-0413">Isomerase</keyword>
<proteinExistence type="predicted"/>
<dbReference type="PANTHER" id="PTHR11749">
    <property type="entry name" value="RIBULOSE-5-PHOSPHATE-3-EPIMERASE"/>
    <property type="match status" value="1"/>
</dbReference>
<dbReference type="Pfam" id="PF00834">
    <property type="entry name" value="Ribul_P_3_epim"/>
    <property type="match status" value="1"/>
</dbReference>
<dbReference type="GO" id="GO:0016857">
    <property type="term" value="F:racemase and epimerase activity, acting on carbohydrates and derivatives"/>
    <property type="evidence" value="ECO:0007669"/>
    <property type="project" value="InterPro"/>
</dbReference>
<dbReference type="Proteomes" id="UP000237966">
    <property type="component" value="Unassembled WGS sequence"/>
</dbReference>
<accession>A0A0C5BU62</accession>
<dbReference type="GO" id="GO:0046872">
    <property type="term" value="F:metal ion binding"/>
    <property type="evidence" value="ECO:0007669"/>
    <property type="project" value="UniProtKB-KW"/>
</dbReference>
<dbReference type="STRING" id="145458.APU90_06790"/>
<keyword evidence="1" id="KW-0479">Metal-binding</keyword>
<dbReference type="KEGG" id="rtx:TI83_10275"/>
<reference evidence="4 6" key="2">
    <citation type="submission" date="2018-02" db="EMBL/GenBank/DDBJ databases">
        <title>Bacteriophage NCPPB3778 and a type I-E CRISPR drive the evolution of the US Biological Select Agent, Rathayibacter toxicus.</title>
        <authorList>
            <person name="Davis E.W.II."/>
            <person name="Tabima J.F."/>
            <person name="Weisberg A.J."/>
            <person name="Lopes L.D."/>
            <person name="Wiseman M.S."/>
            <person name="Wiseman M.S."/>
            <person name="Pupko T."/>
            <person name="Belcher M.S."/>
            <person name="Sechler A.J."/>
            <person name="Tancos M.A."/>
            <person name="Schroeder B.K."/>
            <person name="Murray T.D."/>
            <person name="Luster D.G."/>
            <person name="Schneider W.L."/>
            <person name="Rogers E."/>
            <person name="Andreote F.D."/>
            <person name="Grunwald N.J."/>
            <person name="Putnam M.L."/>
            <person name="Chang J.H."/>
        </authorList>
    </citation>
    <scope>NUCLEOTIDE SEQUENCE [LARGE SCALE GENOMIC DNA]</scope>
    <source>
        <strain evidence="4 6">FH99</strain>
    </source>
</reference>
<dbReference type="Gene3D" id="3.20.20.70">
    <property type="entry name" value="Aldolase class I"/>
    <property type="match status" value="1"/>
</dbReference>
<dbReference type="InterPro" id="IPR000056">
    <property type="entry name" value="Ribul_P_3_epim-like"/>
</dbReference>
<evidence type="ECO:0000313" key="6">
    <source>
        <dbReference type="Proteomes" id="UP000237966"/>
    </source>
</evidence>
<dbReference type="InterPro" id="IPR011060">
    <property type="entry name" value="RibuloseP-bd_barrel"/>
</dbReference>
<protein>
    <recommendedName>
        <fullName evidence="7">Ribulose-phosphate 3-epimerase</fullName>
    </recommendedName>
</protein>
<reference evidence="3 5" key="1">
    <citation type="submission" date="2015-04" db="EMBL/GenBank/DDBJ databases">
        <title>Draft genome sequence of Rathayibacter toxicus strain FH-142 (AKA 70134 or CS 32), a Western Australian isolate.</title>
        <authorList>
            <consortium name="Consortium for Microbial Forensics and Genomics (microFORGE)"/>
            <person name="Knight B.M."/>
            <person name="Roberts D.P."/>
            <person name="Lin D."/>
            <person name="Hari K."/>
            <person name="Fletcher J."/>
            <person name="Melcher U."/>
            <person name="Blagden T."/>
            <person name="Luster D.G."/>
            <person name="Sechler A.J."/>
            <person name="Schneider W.L."/>
            <person name="Winegar R.A."/>
        </authorList>
    </citation>
    <scope>NUCLEOTIDE SEQUENCE [LARGE SCALE GENOMIC DNA]</scope>
    <source>
        <strain evidence="3 5">FH142</strain>
    </source>
</reference>
<dbReference type="PATRIC" id="fig|145458.7.peg.2333"/>
<dbReference type="RefSeq" id="WP_027692043.1">
    <property type="nucleotide sequence ID" value="NZ_CP010848.1"/>
</dbReference>
<evidence type="ECO:0008006" key="7">
    <source>
        <dbReference type="Google" id="ProtNLM"/>
    </source>
</evidence>
<dbReference type="EMBL" id="PSWU01000014">
    <property type="protein sequence ID" value="PPI13470.1"/>
    <property type="molecule type" value="Genomic_DNA"/>
</dbReference>
<keyword evidence="5" id="KW-1185">Reference proteome</keyword>
<dbReference type="Proteomes" id="UP000052979">
    <property type="component" value="Unassembled WGS sequence"/>
</dbReference>
<dbReference type="OrthoDB" id="5125496at2"/>